<dbReference type="GO" id="GO:0030246">
    <property type="term" value="F:carbohydrate binding"/>
    <property type="evidence" value="ECO:0007669"/>
    <property type="project" value="InterPro"/>
</dbReference>
<proteinExistence type="predicted"/>
<sequence length="53" mass="6266">MPSSWKRRHLHRVIYLVSDPAFDKGYAFDFFCLEPMSHAPDDHHRPEGVISLR</sequence>
<protein>
    <submittedName>
        <fullName evidence="1">Putative aldose 1-epimerase</fullName>
    </submittedName>
</protein>
<evidence type="ECO:0000313" key="1">
    <source>
        <dbReference type="EMBL" id="STM37678.1"/>
    </source>
</evidence>
<dbReference type="Proteomes" id="UP000254429">
    <property type="component" value="Unassembled WGS sequence"/>
</dbReference>
<name>A0A377DNG4_ECOLX</name>
<dbReference type="EMBL" id="UGFG01000001">
    <property type="protein sequence ID" value="STM37678.1"/>
    <property type="molecule type" value="Genomic_DNA"/>
</dbReference>
<evidence type="ECO:0000313" key="2">
    <source>
        <dbReference type="Proteomes" id="UP000254429"/>
    </source>
</evidence>
<organism evidence="1 2">
    <name type="scientific">Escherichia coli</name>
    <dbReference type="NCBI Taxonomy" id="562"/>
    <lineage>
        <taxon>Bacteria</taxon>
        <taxon>Pseudomonadati</taxon>
        <taxon>Pseudomonadota</taxon>
        <taxon>Gammaproteobacteria</taxon>
        <taxon>Enterobacterales</taxon>
        <taxon>Enterobacteriaceae</taxon>
        <taxon>Escherichia</taxon>
    </lineage>
</organism>
<reference evidence="1 2" key="1">
    <citation type="submission" date="2018-06" db="EMBL/GenBank/DDBJ databases">
        <authorList>
            <consortium name="Pathogen Informatics"/>
            <person name="Doyle S."/>
        </authorList>
    </citation>
    <scope>NUCLEOTIDE SEQUENCE [LARGE SCALE GENOMIC DNA]</scope>
    <source>
        <strain evidence="1 2">NCTC8500</strain>
    </source>
</reference>
<accession>A0A377DNG4</accession>
<gene>
    <name evidence="1" type="ORF">NCTC8500_01426</name>
</gene>
<dbReference type="InterPro" id="IPR014718">
    <property type="entry name" value="GH-type_carb-bd"/>
</dbReference>
<dbReference type="AlphaFoldDB" id="A0A377DNG4"/>
<dbReference type="Gene3D" id="2.70.98.10">
    <property type="match status" value="1"/>
</dbReference>